<keyword evidence="1" id="KW-0175">Coiled coil</keyword>
<dbReference type="AlphaFoldDB" id="S8DNB3"/>
<keyword evidence="3" id="KW-1185">Reference proteome</keyword>
<dbReference type="STRING" id="743788.S8DNB3"/>
<proteinExistence type="predicted"/>
<dbReference type="OrthoDB" id="2676448at2759"/>
<dbReference type="Proteomes" id="UP000015241">
    <property type="component" value="Unassembled WGS sequence"/>
</dbReference>
<dbReference type="HOGENOM" id="CLU_013084_0_1_1"/>
<dbReference type="eggNOG" id="ENOG502RUZH">
    <property type="taxonomic scope" value="Eukaryota"/>
</dbReference>
<dbReference type="EMBL" id="KE504350">
    <property type="protein sequence ID" value="EPS92788.1"/>
    <property type="molecule type" value="Genomic_DNA"/>
</dbReference>
<name>S8DNB3_FOMSC</name>
<gene>
    <name evidence="2" type="ORF">FOMPIDRAFT_130350</name>
</gene>
<evidence type="ECO:0000256" key="1">
    <source>
        <dbReference type="SAM" id="Coils"/>
    </source>
</evidence>
<feature type="coiled-coil region" evidence="1">
    <location>
        <begin position="100"/>
        <end position="134"/>
    </location>
</feature>
<dbReference type="InParanoid" id="S8DNB3"/>
<organism evidence="2 3">
    <name type="scientific">Fomitopsis schrenkii</name>
    <name type="common">Brown rot fungus</name>
    <dbReference type="NCBI Taxonomy" id="2126942"/>
    <lineage>
        <taxon>Eukaryota</taxon>
        <taxon>Fungi</taxon>
        <taxon>Dikarya</taxon>
        <taxon>Basidiomycota</taxon>
        <taxon>Agaricomycotina</taxon>
        <taxon>Agaricomycetes</taxon>
        <taxon>Polyporales</taxon>
        <taxon>Fomitopsis</taxon>
    </lineage>
</organism>
<sequence length="202" mass="23738">MREYRKAVDNLERLVVQRMFELTKLGMSGVGYKLREKISKGLRARAEAIKNALERYNKQAAELDPPRPELSWDEVIEMVTLAEFDLLRDARTDIRTEPWADRKNREAMNTLFNLKRAEEEIARLNVEIRRLLTFMLDEHIDYYHAIADHIISDPVFAHELSTRWAYRDRIHSNISARLQQVARLPRFSGNLASGRRMGQESQ</sequence>
<reference evidence="2 3" key="1">
    <citation type="journal article" date="2012" name="Science">
        <title>The Paleozoic origin of enzymatic lignin decomposition reconstructed from 31 fungal genomes.</title>
        <authorList>
            <person name="Floudas D."/>
            <person name="Binder M."/>
            <person name="Riley R."/>
            <person name="Barry K."/>
            <person name="Blanchette R.A."/>
            <person name="Henrissat B."/>
            <person name="Martinez A.T."/>
            <person name="Otillar R."/>
            <person name="Spatafora J.W."/>
            <person name="Yadav J.S."/>
            <person name="Aerts A."/>
            <person name="Benoit I."/>
            <person name="Boyd A."/>
            <person name="Carlson A."/>
            <person name="Copeland A."/>
            <person name="Coutinho P.M."/>
            <person name="de Vries R.P."/>
            <person name="Ferreira P."/>
            <person name="Findley K."/>
            <person name="Foster B."/>
            <person name="Gaskell J."/>
            <person name="Glotzer D."/>
            <person name="Gorecki P."/>
            <person name="Heitman J."/>
            <person name="Hesse C."/>
            <person name="Hori C."/>
            <person name="Igarashi K."/>
            <person name="Jurgens J.A."/>
            <person name="Kallen N."/>
            <person name="Kersten P."/>
            <person name="Kohler A."/>
            <person name="Kuees U."/>
            <person name="Kumar T.K.A."/>
            <person name="Kuo A."/>
            <person name="LaButti K."/>
            <person name="Larrondo L.F."/>
            <person name="Lindquist E."/>
            <person name="Ling A."/>
            <person name="Lombard V."/>
            <person name="Lucas S."/>
            <person name="Lundell T."/>
            <person name="Martin R."/>
            <person name="McLaughlin D.J."/>
            <person name="Morgenstern I."/>
            <person name="Morin E."/>
            <person name="Murat C."/>
            <person name="Nagy L.G."/>
            <person name="Nolan M."/>
            <person name="Ohm R.A."/>
            <person name="Patyshakuliyeva A."/>
            <person name="Rokas A."/>
            <person name="Ruiz-Duenas F.J."/>
            <person name="Sabat G."/>
            <person name="Salamov A."/>
            <person name="Samejima M."/>
            <person name="Schmutz J."/>
            <person name="Slot J.C."/>
            <person name="St John F."/>
            <person name="Stenlid J."/>
            <person name="Sun H."/>
            <person name="Sun S."/>
            <person name="Syed K."/>
            <person name="Tsang A."/>
            <person name="Wiebenga A."/>
            <person name="Young D."/>
            <person name="Pisabarro A."/>
            <person name="Eastwood D.C."/>
            <person name="Martin F."/>
            <person name="Cullen D."/>
            <person name="Grigoriev I.V."/>
            <person name="Hibbett D.S."/>
        </authorList>
    </citation>
    <scope>NUCLEOTIDE SEQUENCE</scope>
    <source>
        <strain evidence="3">FP-58527</strain>
    </source>
</reference>
<accession>S8DNB3</accession>
<protein>
    <submittedName>
        <fullName evidence="2">Uncharacterized protein</fullName>
    </submittedName>
</protein>
<evidence type="ECO:0000313" key="2">
    <source>
        <dbReference type="EMBL" id="EPS92788.1"/>
    </source>
</evidence>
<evidence type="ECO:0000313" key="3">
    <source>
        <dbReference type="Proteomes" id="UP000015241"/>
    </source>
</evidence>